<dbReference type="AlphaFoldDB" id="A0A0A9BNB9"/>
<proteinExistence type="predicted"/>
<evidence type="ECO:0000313" key="1">
    <source>
        <dbReference type="EMBL" id="JAD63633.1"/>
    </source>
</evidence>
<protein>
    <submittedName>
        <fullName evidence="1">Uncharacterized protein</fullName>
    </submittedName>
</protein>
<accession>A0A0A9BNB9</accession>
<sequence length="34" mass="3916">MALQIILHDFLLFFGIKKFVLAQPRSAVRCQVLV</sequence>
<name>A0A0A9BNB9_ARUDO</name>
<reference evidence="1" key="2">
    <citation type="journal article" date="2015" name="Data Brief">
        <title>Shoot transcriptome of the giant reed, Arundo donax.</title>
        <authorList>
            <person name="Barrero R.A."/>
            <person name="Guerrero F.D."/>
            <person name="Moolhuijzen P."/>
            <person name="Goolsby J.A."/>
            <person name="Tidwell J."/>
            <person name="Bellgard S.E."/>
            <person name="Bellgard M.I."/>
        </authorList>
    </citation>
    <scope>NUCLEOTIDE SEQUENCE</scope>
    <source>
        <tissue evidence="1">Shoot tissue taken approximately 20 cm above the soil surface</tissue>
    </source>
</reference>
<organism evidence="1">
    <name type="scientific">Arundo donax</name>
    <name type="common">Giant reed</name>
    <name type="synonym">Donax arundinaceus</name>
    <dbReference type="NCBI Taxonomy" id="35708"/>
    <lineage>
        <taxon>Eukaryota</taxon>
        <taxon>Viridiplantae</taxon>
        <taxon>Streptophyta</taxon>
        <taxon>Embryophyta</taxon>
        <taxon>Tracheophyta</taxon>
        <taxon>Spermatophyta</taxon>
        <taxon>Magnoliopsida</taxon>
        <taxon>Liliopsida</taxon>
        <taxon>Poales</taxon>
        <taxon>Poaceae</taxon>
        <taxon>PACMAD clade</taxon>
        <taxon>Arundinoideae</taxon>
        <taxon>Arundineae</taxon>
        <taxon>Arundo</taxon>
    </lineage>
</organism>
<reference evidence="1" key="1">
    <citation type="submission" date="2014-09" db="EMBL/GenBank/DDBJ databases">
        <authorList>
            <person name="Magalhaes I.L.F."/>
            <person name="Oliveira U."/>
            <person name="Santos F.R."/>
            <person name="Vidigal T.H.D.A."/>
            <person name="Brescovit A.D."/>
            <person name="Santos A.J."/>
        </authorList>
    </citation>
    <scope>NUCLEOTIDE SEQUENCE</scope>
    <source>
        <tissue evidence="1">Shoot tissue taken approximately 20 cm above the soil surface</tissue>
    </source>
</reference>
<dbReference type="EMBL" id="GBRH01234262">
    <property type="protein sequence ID" value="JAD63633.1"/>
    <property type="molecule type" value="Transcribed_RNA"/>
</dbReference>